<protein>
    <submittedName>
        <fullName evidence="2">Uncharacterized protein</fullName>
    </submittedName>
</protein>
<comment type="caution">
    <text evidence="2">The sequence shown here is derived from an EMBL/GenBank/DDBJ whole genome shotgun (WGS) entry which is preliminary data.</text>
</comment>
<reference evidence="2" key="2">
    <citation type="submission" date="2020-09" db="EMBL/GenBank/DDBJ databases">
        <authorList>
            <person name="Sun Q."/>
            <person name="Zhou Y."/>
        </authorList>
    </citation>
    <scope>NUCLEOTIDE SEQUENCE</scope>
    <source>
        <strain evidence="2">CGMCC 4.3508</strain>
    </source>
</reference>
<feature type="region of interest" description="Disordered" evidence="1">
    <location>
        <begin position="84"/>
        <end position="106"/>
    </location>
</feature>
<dbReference type="Proteomes" id="UP000638263">
    <property type="component" value="Unassembled WGS sequence"/>
</dbReference>
<gene>
    <name evidence="2" type="ORF">GCM10011588_32180</name>
</gene>
<reference evidence="2" key="1">
    <citation type="journal article" date="2014" name="Int. J. Syst. Evol. Microbiol.">
        <title>Complete genome sequence of Corynebacterium casei LMG S-19264T (=DSM 44701T), isolated from a smear-ripened cheese.</title>
        <authorList>
            <consortium name="US DOE Joint Genome Institute (JGI-PGF)"/>
            <person name="Walter F."/>
            <person name="Albersmeier A."/>
            <person name="Kalinowski J."/>
            <person name="Ruckert C."/>
        </authorList>
    </citation>
    <scope>NUCLEOTIDE SEQUENCE</scope>
    <source>
        <strain evidence="2">CGMCC 4.3508</strain>
    </source>
</reference>
<dbReference type="AlphaFoldDB" id="A0A917VSU2"/>
<evidence type="ECO:0000313" key="2">
    <source>
        <dbReference type="EMBL" id="GGL15183.1"/>
    </source>
</evidence>
<dbReference type="RefSeq" id="WP_062999354.1">
    <property type="nucleotide sequence ID" value="NZ_BMMH01000006.1"/>
</dbReference>
<name>A0A917VSU2_9NOCA</name>
<dbReference type="EMBL" id="BMMH01000006">
    <property type="protein sequence ID" value="GGL15183.1"/>
    <property type="molecule type" value="Genomic_DNA"/>
</dbReference>
<keyword evidence="3" id="KW-1185">Reference proteome</keyword>
<sequence>MTDAIDLEPGARLISTRCSTQVIVVRAPRSPLQLTCGGDPMQLLDPTRSPTLDEAPAGPGGVVLGKRYVDEHSGLELLCTRAGSGPLSADGRDIGLKEPKPLPASD</sequence>
<proteinExistence type="predicted"/>
<evidence type="ECO:0000256" key="1">
    <source>
        <dbReference type="SAM" id="MobiDB-lite"/>
    </source>
</evidence>
<organism evidence="2 3">
    <name type="scientific">Nocardia jinanensis</name>
    <dbReference type="NCBI Taxonomy" id="382504"/>
    <lineage>
        <taxon>Bacteria</taxon>
        <taxon>Bacillati</taxon>
        <taxon>Actinomycetota</taxon>
        <taxon>Actinomycetes</taxon>
        <taxon>Mycobacteriales</taxon>
        <taxon>Nocardiaceae</taxon>
        <taxon>Nocardia</taxon>
    </lineage>
</organism>
<evidence type="ECO:0000313" key="3">
    <source>
        <dbReference type="Proteomes" id="UP000638263"/>
    </source>
</evidence>
<feature type="compositionally biased region" description="Basic and acidic residues" evidence="1">
    <location>
        <begin position="90"/>
        <end position="100"/>
    </location>
</feature>
<accession>A0A917VSU2</accession>